<evidence type="ECO:0000313" key="3">
    <source>
        <dbReference type="EMBL" id="KAG2959682.1"/>
    </source>
</evidence>
<evidence type="ECO:0000313" key="1">
    <source>
        <dbReference type="EMBL" id="KAG2816226.1"/>
    </source>
</evidence>
<gene>
    <name evidence="1" type="ORF">PC113_g23114</name>
    <name evidence="2" type="ORF">PC115_g23053</name>
    <name evidence="3" type="ORF">PC118_g22898</name>
    <name evidence="4" type="ORF">PC129_g19110</name>
</gene>
<dbReference type="Proteomes" id="UP000760860">
    <property type="component" value="Unassembled WGS sequence"/>
</dbReference>
<dbReference type="EMBL" id="RCMV01001187">
    <property type="protein sequence ID" value="KAG3209886.1"/>
    <property type="molecule type" value="Genomic_DNA"/>
</dbReference>
<dbReference type="Proteomes" id="UP000697107">
    <property type="component" value="Unassembled WGS sequence"/>
</dbReference>
<reference evidence="3" key="1">
    <citation type="submission" date="2018-10" db="EMBL/GenBank/DDBJ databases">
        <title>Effector identification in a new, highly contiguous assembly of the strawberry crown rot pathogen Phytophthora cactorum.</title>
        <authorList>
            <person name="Armitage A.D."/>
            <person name="Nellist C.F."/>
            <person name="Bates H."/>
            <person name="Vickerstaff R.J."/>
            <person name="Harrison R.J."/>
        </authorList>
    </citation>
    <scope>NUCLEOTIDE SEQUENCE</scope>
    <source>
        <strain evidence="1">15-7</strain>
        <strain evidence="2">4032</strain>
        <strain evidence="3">P415</strain>
        <strain evidence="4">P421</strain>
    </source>
</reference>
<evidence type="ECO:0000313" key="5">
    <source>
        <dbReference type="Proteomes" id="UP000697107"/>
    </source>
</evidence>
<evidence type="ECO:0000313" key="4">
    <source>
        <dbReference type="EMBL" id="KAG3209886.1"/>
    </source>
</evidence>
<name>A0A8T1EVG4_9STRA</name>
<sequence>MPARRKSVELSIKQQAIEWMATKGGGVLAHAEAYYRQRGWRISAACGREWKRKRGEIRVAYANRRRLDGASTGGG</sequence>
<proteinExistence type="predicted"/>
<dbReference type="EMBL" id="RCMI01002132">
    <property type="protein sequence ID" value="KAG2878474.1"/>
    <property type="molecule type" value="Genomic_DNA"/>
</dbReference>
<dbReference type="AlphaFoldDB" id="A0A8T1EVG4"/>
<dbReference type="Proteomes" id="UP000774804">
    <property type="component" value="Unassembled WGS sequence"/>
</dbReference>
<organism evidence="3 5">
    <name type="scientific">Phytophthora cactorum</name>
    <dbReference type="NCBI Taxonomy" id="29920"/>
    <lineage>
        <taxon>Eukaryota</taxon>
        <taxon>Sar</taxon>
        <taxon>Stramenopiles</taxon>
        <taxon>Oomycota</taxon>
        <taxon>Peronosporomycetes</taxon>
        <taxon>Peronosporales</taxon>
        <taxon>Peronosporaceae</taxon>
        <taxon>Phytophthora</taxon>
    </lineage>
</organism>
<accession>A0A8T1EVG4</accession>
<dbReference type="EMBL" id="RCMG01002007">
    <property type="protein sequence ID" value="KAG2816226.1"/>
    <property type="molecule type" value="Genomic_DNA"/>
</dbReference>
<protein>
    <submittedName>
        <fullName evidence="3">Uncharacterized protein</fullName>
    </submittedName>
</protein>
<dbReference type="Proteomes" id="UP000735874">
    <property type="component" value="Unassembled WGS sequence"/>
</dbReference>
<evidence type="ECO:0000313" key="2">
    <source>
        <dbReference type="EMBL" id="KAG2878474.1"/>
    </source>
</evidence>
<dbReference type="EMBL" id="RCML01001936">
    <property type="protein sequence ID" value="KAG2959682.1"/>
    <property type="molecule type" value="Genomic_DNA"/>
</dbReference>
<comment type="caution">
    <text evidence="3">The sequence shown here is derived from an EMBL/GenBank/DDBJ whole genome shotgun (WGS) entry which is preliminary data.</text>
</comment>